<name>A0AA37WVG1_9HYPH</name>
<proteinExistence type="predicted"/>
<dbReference type="SMART" id="SM00345">
    <property type="entry name" value="HTH_GNTR"/>
    <property type="match status" value="1"/>
</dbReference>
<organism evidence="5 6">
    <name type="scientific">Methylobacterium tardum</name>
    <dbReference type="NCBI Taxonomy" id="374432"/>
    <lineage>
        <taxon>Bacteria</taxon>
        <taxon>Pseudomonadati</taxon>
        <taxon>Pseudomonadota</taxon>
        <taxon>Alphaproteobacteria</taxon>
        <taxon>Hyphomicrobiales</taxon>
        <taxon>Methylobacteriaceae</taxon>
        <taxon>Methylobacterium</taxon>
    </lineage>
</organism>
<dbReference type="InterPro" id="IPR000524">
    <property type="entry name" value="Tscrpt_reg_HTH_GntR"/>
</dbReference>
<comment type="caution">
    <text evidence="5">The sequence shown here is derived from an EMBL/GenBank/DDBJ whole genome shotgun (WGS) entry which is preliminary data.</text>
</comment>
<keyword evidence="3" id="KW-0804">Transcription</keyword>
<keyword evidence="2" id="KW-0238">DNA-binding</keyword>
<evidence type="ECO:0000256" key="3">
    <source>
        <dbReference type="ARBA" id="ARBA00023163"/>
    </source>
</evidence>
<dbReference type="AlphaFoldDB" id="A0AA37WVG1"/>
<dbReference type="PROSITE" id="PS50949">
    <property type="entry name" value="HTH_GNTR"/>
    <property type="match status" value="1"/>
</dbReference>
<evidence type="ECO:0000313" key="5">
    <source>
        <dbReference type="EMBL" id="GLS74484.1"/>
    </source>
</evidence>
<dbReference type="PRINTS" id="PR00035">
    <property type="entry name" value="HTHGNTR"/>
</dbReference>
<feature type="domain" description="HTH gntR-type" evidence="4">
    <location>
        <begin position="20"/>
        <end position="88"/>
    </location>
</feature>
<dbReference type="InterPro" id="IPR008920">
    <property type="entry name" value="TF_FadR/GntR_C"/>
</dbReference>
<evidence type="ECO:0000313" key="6">
    <source>
        <dbReference type="Proteomes" id="UP001157440"/>
    </source>
</evidence>
<dbReference type="SUPFAM" id="SSF48008">
    <property type="entry name" value="GntR ligand-binding domain-like"/>
    <property type="match status" value="1"/>
</dbReference>
<evidence type="ECO:0000259" key="4">
    <source>
        <dbReference type="PROSITE" id="PS50949"/>
    </source>
</evidence>
<dbReference type="GO" id="GO:0003677">
    <property type="term" value="F:DNA binding"/>
    <property type="evidence" value="ECO:0007669"/>
    <property type="project" value="UniProtKB-KW"/>
</dbReference>
<dbReference type="Gene3D" id="1.10.10.10">
    <property type="entry name" value="Winged helix-like DNA-binding domain superfamily/Winged helix DNA-binding domain"/>
    <property type="match status" value="1"/>
</dbReference>
<accession>A0AA37WVG1</accession>
<dbReference type="Pfam" id="PF07729">
    <property type="entry name" value="FCD"/>
    <property type="match status" value="1"/>
</dbReference>
<reference evidence="6" key="1">
    <citation type="journal article" date="2019" name="Int. J. Syst. Evol. Microbiol.">
        <title>The Global Catalogue of Microorganisms (GCM) 10K type strain sequencing project: providing services to taxonomists for standard genome sequencing and annotation.</title>
        <authorList>
            <consortium name="The Broad Institute Genomics Platform"/>
            <consortium name="The Broad Institute Genome Sequencing Center for Infectious Disease"/>
            <person name="Wu L."/>
            <person name="Ma J."/>
        </authorList>
    </citation>
    <scope>NUCLEOTIDE SEQUENCE [LARGE SCALE GENOMIC DNA]</scope>
    <source>
        <strain evidence="6">NBRC 103632</strain>
    </source>
</reference>
<dbReference type="SMART" id="SM00895">
    <property type="entry name" value="FCD"/>
    <property type="match status" value="1"/>
</dbReference>
<evidence type="ECO:0000256" key="1">
    <source>
        <dbReference type="ARBA" id="ARBA00023015"/>
    </source>
</evidence>
<dbReference type="PANTHER" id="PTHR43537">
    <property type="entry name" value="TRANSCRIPTIONAL REGULATOR, GNTR FAMILY"/>
    <property type="match status" value="1"/>
</dbReference>
<keyword evidence="1" id="KW-0805">Transcription regulation</keyword>
<dbReference type="Gene3D" id="1.20.120.530">
    <property type="entry name" value="GntR ligand-binding domain-like"/>
    <property type="match status" value="1"/>
</dbReference>
<dbReference type="InterPro" id="IPR036388">
    <property type="entry name" value="WH-like_DNA-bd_sf"/>
</dbReference>
<dbReference type="Pfam" id="PF00392">
    <property type="entry name" value="GntR"/>
    <property type="match status" value="1"/>
</dbReference>
<dbReference type="Proteomes" id="UP001157440">
    <property type="component" value="Unassembled WGS sequence"/>
</dbReference>
<keyword evidence="6" id="KW-1185">Reference proteome</keyword>
<dbReference type="GO" id="GO:0003700">
    <property type="term" value="F:DNA-binding transcription factor activity"/>
    <property type="evidence" value="ECO:0007669"/>
    <property type="project" value="InterPro"/>
</dbReference>
<dbReference type="InterPro" id="IPR036390">
    <property type="entry name" value="WH_DNA-bd_sf"/>
</dbReference>
<dbReference type="CDD" id="cd07377">
    <property type="entry name" value="WHTH_GntR"/>
    <property type="match status" value="1"/>
</dbReference>
<dbReference type="PANTHER" id="PTHR43537:SF44">
    <property type="entry name" value="GNTR FAMILY REGULATORY PROTEIN"/>
    <property type="match status" value="1"/>
</dbReference>
<dbReference type="SUPFAM" id="SSF46785">
    <property type="entry name" value="Winged helix' DNA-binding domain"/>
    <property type="match status" value="1"/>
</dbReference>
<evidence type="ECO:0000256" key="2">
    <source>
        <dbReference type="ARBA" id="ARBA00023125"/>
    </source>
</evidence>
<dbReference type="EMBL" id="BSPL01000038">
    <property type="protein sequence ID" value="GLS74484.1"/>
    <property type="molecule type" value="Genomic_DNA"/>
</dbReference>
<dbReference type="InterPro" id="IPR011711">
    <property type="entry name" value="GntR_C"/>
</dbReference>
<gene>
    <name evidence="5" type="ORF">GCM10007890_65020</name>
</gene>
<sequence>MVRQGRGLEDIKLPLASGSRRIHGSVARDLGVAILGGRYAPGDVLPGEIEFSEQLNVSRTAYREAIRILSAKGLVESRPRTGTRVSQRSRWNLLDPDILAWAFEAEPSETFIRDLFELRMIVEPAAAALAAERRSSLDVARMGHALEEMGRHGLATEAGRAADQAFHDLILEAARNGPLMALSSSIAAAVTWTTIFKYRRQVLPRDPMPDHRALYEAIVSGDPAAARATMTELIRLALSDTEMALRP</sequence>
<protein>
    <submittedName>
        <fullName evidence="5">GntR family transcriptional regulator</fullName>
    </submittedName>
</protein>